<dbReference type="Proteomes" id="UP000182719">
    <property type="component" value="Unassembled WGS sequence"/>
</dbReference>
<dbReference type="InterPro" id="IPR055575">
    <property type="entry name" value="DUF7151"/>
</dbReference>
<gene>
    <name evidence="2" type="ORF">SAMN05444354_101271</name>
</gene>
<feature type="domain" description="DUF7151" evidence="1">
    <location>
        <begin position="41"/>
        <end position="86"/>
    </location>
</feature>
<protein>
    <recommendedName>
        <fullName evidence="1">DUF7151 domain-containing protein</fullName>
    </recommendedName>
</protein>
<dbReference type="RefSeq" id="WP_075004559.1">
    <property type="nucleotide sequence ID" value="NZ_FOAP01000001.1"/>
</dbReference>
<sequence length="727" mass="76340">MHQHWIWRRSVVAGLVVALTACFSPPDVVGAGGHNGTDGKNASVRLVPEPPGTRCPQGGTAILTGLDDNEDGALSDDEVKQTSYVCSGGGGQTGSMSLVKLMPESAGAQCASGGTAILSGLDTNADGIQGDTEVSSTQYLCNGEDGMRGNTYLVKLLPEASGAHCSRSGTAVLGGIDVNANAQLESTEVTTTQYVCPPLAEAAGNQALIRLDVEPSGANCSQGGTAVKSGLDANSNGTLETSEVTNTTFVCNGLRGNDGQNGRNSLVRLDPDASGTNCAYGGTAVKSGLDLNGDKVLNDAEVTTTQFVCSMANLFRTKWASNPRGGYPSGEITNLWVPVSRRVSLYKTKDTSRIKLTVSDNFRVGLNSTGGGGWYSVRMNGSGMGCDAKQYNSNASNWRQDYQLPFANVCLTDQLPKGLYEFDVWSIADLGTSYIGGNYSASALLLAEEMDDTQPYAFSKEGVGEGTVSTSLVKVNGREVTFTKQSVSSLLKVTLADTFRAGYARDGGSATVMVRLDGATTSCYTGKYDGQGTGGNIINPFVMTCILHNVSAGKHQLDVAFSQTAGGGDAHLGSERSSPLLLVEELPNTGLTFSNMNIGSGELSGDWAGVGARQIAHSVSSPGKTLKVTYSDTFRAVAGCNGRWGSFQLYVDYQPTGCINGQFVWNAGAPQNHHHPMNLTCLVPNLTPGYHTFSIWSTTLHPDGSTCGSNFFGWTRGQNLLMVEELP</sequence>
<feature type="domain" description="DUF7151" evidence="1">
    <location>
        <begin position="97"/>
        <end position="141"/>
    </location>
</feature>
<keyword evidence="3" id="KW-1185">Reference proteome</keyword>
<feature type="domain" description="DUF7151" evidence="1">
    <location>
        <begin position="264"/>
        <end position="309"/>
    </location>
</feature>
<dbReference type="Pfam" id="PF23657">
    <property type="entry name" value="DUF7151"/>
    <property type="match status" value="5"/>
</dbReference>
<evidence type="ECO:0000313" key="3">
    <source>
        <dbReference type="Proteomes" id="UP000182719"/>
    </source>
</evidence>
<reference evidence="3" key="1">
    <citation type="submission" date="2016-10" db="EMBL/GenBank/DDBJ databases">
        <authorList>
            <person name="Varghese N."/>
            <person name="Submissions S."/>
        </authorList>
    </citation>
    <scope>NUCLEOTIDE SEQUENCE [LARGE SCALE GENOMIC DNA]</scope>
    <source>
        <strain evidence="3">DSM 17044</strain>
    </source>
</reference>
<name>A0A1H7G168_STIAU</name>
<evidence type="ECO:0000313" key="2">
    <source>
        <dbReference type="EMBL" id="SEK31851.1"/>
    </source>
</evidence>
<evidence type="ECO:0000259" key="1">
    <source>
        <dbReference type="Pfam" id="PF23657"/>
    </source>
</evidence>
<dbReference type="EMBL" id="FOAP01000001">
    <property type="protein sequence ID" value="SEK31851.1"/>
    <property type="molecule type" value="Genomic_DNA"/>
</dbReference>
<dbReference type="OrthoDB" id="8832761at2"/>
<accession>A0A1H7G168</accession>
<organism evidence="2 3">
    <name type="scientific">Stigmatella aurantiaca</name>
    <dbReference type="NCBI Taxonomy" id="41"/>
    <lineage>
        <taxon>Bacteria</taxon>
        <taxon>Pseudomonadati</taxon>
        <taxon>Myxococcota</taxon>
        <taxon>Myxococcia</taxon>
        <taxon>Myxococcales</taxon>
        <taxon>Cystobacterineae</taxon>
        <taxon>Archangiaceae</taxon>
        <taxon>Stigmatella</taxon>
    </lineage>
</organism>
<proteinExistence type="predicted"/>
<dbReference type="AlphaFoldDB" id="A0A1H7G168"/>
<feature type="domain" description="DUF7151" evidence="1">
    <location>
        <begin position="207"/>
        <end position="251"/>
    </location>
</feature>
<feature type="domain" description="DUF7151" evidence="1">
    <location>
        <begin position="153"/>
        <end position="196"/>
    </location>
</feature>